<evidence type="ECO:0000259" key="2">
    <source>
        <dbReference type="PROSITE" id="PS51352"/>
    </source>
</evidence>
<protein>
    <submittedName>
        <fullName evidence="3">Thioredoxin family protein</fullName>
    </submittedName>
</protein>
<dbReference type="AlphaFoldDB" id="A0A941IX84"/>
<dbReference type="RefSeq" id="WP_212190114.1">
    <property type="nucleotide sequence ID" value="NZ_JAGTAR010000012.1"/>
</dbReference>
<dbReference type="PROSITE" id="PS51352">
    <property type="entry name" value="THIOREDOXIN_2"/>
    <property type="match status" value="1"/>
</dbReference>
<name>A0A941IX84_9BACT</name>
<feature type="domain" description="Thioredoxin" evidence="2">
    <location>
        <begin position="8"/>
        <end position="152"/>
    </location>
</feature>
<dbReference type="InterPro" id="IPR051099">
    <property type="entry name" value="AGR/TXD"/>
</dbReference>
<evidence type="ECO:0000256" key="1">
    <source>
        <dbReference type="ARBA" id="ARBA00022729"/>
    </source>
</evidence>
<dbReference type="PANTHER" id="PTHR15337">
    <property type="entry name" value="ANTERIOR GRADIENT PROTEIN-RELATED"/>
    <property type="match status" value="1"/>
</dbReference>
<sequence length="457" mass="52760">MNKIQLLLLMFVLLGRFAYSQGIDFKYVTFEEALQLAKEQDKLLFIDFYTSWCGPCKKLAKGPFMEPEIGDFYNTNFISLKLDAEREGKHAAQLYGVNRYPTLIFVDGDSNLIYRGTGSSMTKGGGMIPFGKSALEATKDQFTLEDMKQLFSEKLDDEAFLKSYYDKLVEYKMNPINALNAWLKVQTTVDESSEEMLEILLKNASGIYLGSKAEEVLTANIEHYLTFASKGNKIRLERIDTSLARTTLQRAYGTQDPEMMRRYIDFCKEKNLGTAKSGELSFYEMEYLRIANHNEAYKKAAIDYVNNIISQKSIKQIKQEDAEAYNKYMEFSKDQTGTYVEFKRELMKQGRIANDNVGDIVKVSRLYWSRCETNADYKHLKKWIKYCYKLIPDSWEVNNLEADVLYAQGKADKAILLKNAAIKNVPFNYKKKSNLEYQLQLMKEGKVVFGKPENEEE</sequence>
<dbReference type="InterPro" id="IPR013766">
    <property type="entry name" value="Thioredoxin_domain"/>
</dbReference>
<evidence type="ECO:0000313" key="4">
    <source>
        <dbReference type="Proteomes" id="UP000679220"/>
    </source>
</evidence>
<reference evidence="3" key="2">
    <citation type="submission" date="2021-04" db="EMBL/GenBank/DDBJ databases">
        <authorList>
            <person name="Zhang T."/>
            <person name="Zhang Y."/>
            <person name="Lu D."/>
            <person name="Zuo D."/>
            <person name="Du Z."/>
        </authorList>
    </citation>
    <scope>NUCLEOTIDE SEQUENCE</scope>
    <source>
        <strain evidence="3">JR1</strain>
    </source>
</reference>
<dbReference type="CDD" id="cd02947">
    <property type="entry name" value="TRX_family"/>
    <property type="match status" value="1"/>
</dbReference>
<dbReference type="Gene3D" id="3.40.30.10">
    <property type="entry name" value="Glutaredoxin"/>
    <property type="match status" value="1"/>
</dbReference>
<accession>A0A941IX84</accession>
<proteinExistence type="predicted"/>
<keyword evidence="4" id="KW-1185">Reference proteome</keyword>
<dbReference type="InterPro" id="IPR036249">
    <property type="entry name" value="Thioredoxin-like_sf"/>
</dbReference>
<dbReference type="Proteomes" id="UP000679220">
    <property type="component" value="Unassembled WGS sequence"/>
</dbReference>
<dbReference type="Pfam" id="PF00085">
    <property type="entry name" value="Thioredoxin"/>
    <property type="match status" value="1"/>
</dbReference>
<dbReference type="SUPFAM" id="SSF52833">
    <property type="entry name" value="Thioredoxin-like"/>
    <property type="match status" value="1"/>
</dbReference>
<reference evidence="3" key="1">
    <citation type="journal article" date="2018" name="Int. J. Syst. Evol. Microbiol.">
        <title>Carboxylicivirga sediminis sp. nov., isolated from coastal sediment.</title>
        <authorList>
            <person name="Wang F.Q."/>
            <person name="Ren L.H."/>
            <person name="Zou R.J."/>
            <person name="Sun Y.Z."/>
            <person name="Liu X.J."/>
            <person name="Jiang F."/>
            <person name="Liu L.J."/>
        </authorList>
    </citation>
    <scope>NUCLEOTIDE SEQUENCE</scope>
    <source>
        <strain evidence="3">JR1</strain>
    </source>
</reference>
<dbReference type="EMBL" id="JAGTAR010000012">
    <property type="protein sequence ID" value="MBR8535800.1"/>
    <property type="molecule type" value="Genomic_DNA"/>
</dbReference>
<comment type="caution">
    <text evidence="3">The sequence shown here is derived from an EMBL/GenBank/DDBJ whole genome shotgun (WGS) entry which is preliminary data.</text>
</comment>
<keyword evidence="1" id="KW-0732">Signal</keyword>
<evidence type="ECO:0000313" key="3">
    <source>
        <dbReference type="EMBL" id="MBR8535800.1"/>
    </source>
</evidence>
<gene>
    <name evidence="3" type="ORF">KDU71_09560</name>
</gene>
<organism evidence="3 4">
    <name type="scientific">Carboxylicivirga sediminis</name>
    <dbReference type="NCBI Taxonomy" id="2006564"/>
    <lineage>
        <taxon>Bacteria</taxon>
        <taxon>Pseudomonadati</taxon>
        <taxon>Bacteroidota</taxon>
        <taxon>Bacteroidia</taxon>
        <taxon>Marinilabiliales</taxon>
        <taxon>Marinilabiliaceae</taxon>
        <taxon>Carboxylicivirga</taxon>
    </lineage>
</organism>
<dbReference type="PANTHER" id="PTHR15337:SF11">
    <property type="entry name" value="THIOREDOXIN DOMAIN-CONTAINING PROTEIN"/>
    <property type="match status" value="1"/>
</dbReference>